<dbReference type="RefSeq" id="WP_264713426.1">
    <property type="nucleotide sequence ID" value="NZ_JAPDNT010000005.1"/>
</dbReference>
<comment type="caution">
    <text evidence="2">The sequence shown here is derived from an EMBL/GenBank/DDBJ whole genome shotgun (WGS) entry which is preliminary data.</text>
</comment>
<reference evidence="2" key="1">
    <citation type="submission" date="2022-09" db="EMBL/GenBank/DDBJ databases">
        <title>Rhodovastum sp. nov. RN2-1 isolated from soil in Seongnam, South Korea.</title>
        <authorList>
            <person name="Le N.T."/>
        </authorList>
    </citation>
    <scope>NUCLEOTIDE SEQUENCE</scope>
    <source>
        <strain evidence="2">RN2-1</strain>
    </source>
</reference>
<dbReference type="Proteomes" id="UP001165679">
    <property type="component" value="Unassembled WGS sequence"/>
</dbReference>
<feature type="signal peptide" evidence="1">
    <location>
        <begin position="1"/>
        <end position="23"/>
    </location>
</feature>
<evidence type="ECO:0000313" key="2">
    <source>
        <dbReference type="EMBL" id="MCW3474772.1"/>
    </source>
</evidence>
<sequence length="288" mass="30556">MCARTILAAVTALGALTAASARAQIATTQPTLDSKPGWTFAVTPYVWLPSLSAKLNYNTPRAGSVTTTISAGPGDYLSKLNFALMGGAEARHDRFIIMTDLVYANASLTTSNSHFASFNPGSGPIFIPREQQLDTGSRLAATVWSVAGGYTLLQGGWGNVDAVVGMRMLVVGDTTNYTLTNDIFLPNRTIGLSRTGSLNLNDVNVEGVGGVKGRINIPNSRFYVPFYADVGGGGLPLTWQVYASIAYRAANWVDLSAGYRYLAFETGGNKGVHNLDLGGAILVANFRF</sequence>
<accession>A0AA41YM04</accession>
<evidence type="ECO:0008006" key="4">
    <source>
        <dbReference type="Google" id="ProtNLM"/>
    </source>
</evidence>
<proteinExistence type="predicted"/>
<feature type="chain" id="PRO_5041455910" description="Outer membrane protein" evidence="1">
    <location>
        <begin position="24"/>
        <end position="288"/>
    </location>
</feature>
<evidence type="ECO:0000313" key="3">
    <source>
        <dbReference type="Proteomes" id="UP001165679"/>
    </source>
</evidence>
<gene>
    <name evidence="2" type="ORF">OL599_09265</name>
</gene>
<reference evidence="2" key="2">
    <citation type="submission" date="2022-10" db="EMBL/GenBank/DDBJ databases">
        <authorList>
            <person name="Trinh H.N."/>
        </authorList>
    </citation>
    <scope>NUCLEOTIDE SEQUENCE</scope>
    <source>
        <strain evidence="2">RN2-1</strain>
    </source>
</reference>
<name>A0AA41YM04_9PROT</name>
<organism evidence="2 3">
    <name type="scientific">Limobrevibacterium gyesilva</name>
    <dbReference type="NCBI Taxonomy" id="2991712"/>
    <lineage>
        <taxon>Bacteria</taxon>
        <taxon>Pseudomonadati</taxon>
        <taxon>Pseudomonadota</taxon>
        <taxon>Alphaproteobacteria</taxon>
        <taxon>Acetobacterales</taxon>
        <taxon>Acetobacteraceae</taxon>
        <taxon>Limobrevibacterium</taxon>
    </lineage>
</organism>
<keyword evidence="3" id="KW-1185">Reference proteome</keyword>
<evidence type="ECO:0000256" key="1">
    <source>
        <dbReference type="SAM" id="SignalP"/>
    </source>
</evidence>
<protein>
    <recommendedName>
        <fullName evidence="4">Outer membrane protein</fullName>
    </recommendedName>
</protein>
<dbReference type="AlphaFoldDB" id="A0AA41YM04"/>
<dbReference type="EMBL" id="JAPDNT010000005">
    <property type="protein sequence ID" value="MCW3474772.1"/>
    <property type="molecule type" value="Genomic_DNA"/>
</dbReference>
<keyword evidence="1" id="KW-0732">Signal</keyword>